<reference evidence="3 4" key="1">
    <citation type="submission" date="2019-02" db="EMBL/GenBank/DDBJ databases">
        <title>Kribbella capetownensis sp. nov. and Kribbella speibonae sp. nov., isolated from soil.</title>
        <authorList>
            <person name="Curtis S.M."/>
            <person name="Norton I."/>
            <person name="Everest G.J."/>
            <person name="Meyers P.R."/>
        </authorList>
    </citation>
    <scope>NUCLEOTIDE SEQUENCE [LARGE SCALE GENOMIC DNA]</scope>
    <source>
        <strain evidence="3 4">DSM 27082</strain>
    </source>
</reference>
<feature type="compositionally biased region" description="Low complexity" evidence="1">
    <location>
        <begin position="39"/>
        <end position="53"/>
    </location>
</feature>
<keyword evidence="4" id="KW-1185">Reference proteome</keyword>
<proteinExistence type="predicted"/>
<protein>
    <submittedName>
        <fullName evidence="3">Uncharacterized protein</fullName>
    </submittedName>
</protein>
<keyword evidence="2" id="KW-0732">Signal</keyword>
<gene>
    <name evidence="3" type="ORF">E0H50_01515</name>
</gene>
<name>A0A4R0J9F8_9ACTN</name>
<accession>A0A4R0J9F8</accession>
<feature type="region of interest" description="Disordered" evidence="1">
    <location>
        <begin position="410"/>
        <end position="492"/>
    </location>
</feature>
<evidence type="ECO:0000256" key="2">
    <source>
        <dbReference type="SAM" id="SignalP"/>
    </source>
</evidence>
<dbReference type="EMBL" id="SJKA01000001">
    <property type="protein sequence ID" value="TCC43191.1"/>
    <property type="molecule type" value="Genomic_DNA"/>
</dbReference>
<sequence>MLRPMVATTAVTAALILLAGCGGDDKKADSGSENNGGQSTAASSTPSTPTAPSFDPPKSFAPAAAYPAIEEKGRSTVDESQMGIAGQVALVGSWAGLSGHDVANPTNTWTVKSAEAETTEVYDASRPMAAKLDGKDVAIVAYAEADKGSGTQKPAGLVVVHWIDVASGKKVAEVTAKVSTLQDTGNTSGVPNLRAQAYDPETGQVAIGVTTAGVMNGEYQTVYADPATQKSTIVPGMNPAAVHAGVVAGSKGSQSDNSADGTALLVDGASGKVTKQLPLKQAYLTPLTGGAKHAYFYGMAYTDYGQGTKADTIFSVDLSTGAVAPTTPATKFESDVTIECLPDQASAVVCLIKSIRSGPLEVLGFDDTTGKKTWGFTETAGSRVVPNVTAAFHGVIYAQTEAQPVLLDAKTGADLPSGSSSSSPSSSDTPSSGDTPSSSDTPSGNDSPTGNESPGNGDLGLFDGKMRSPQAVSPYGGVYRQLPTGDNYGSPRVESVCIFLKPTA</sequence>
<organism evidence="3 4">
    <name type="scientific">Kribbella sindirgiensis</name>
    <dbReference type="NCBI Taxonomy" id="1124744"/>
    <lineage>
        <taxon>Bacteria</taxon>
        <taxon>Bacillati</taxon>
        <taxon>Actinomycetota</taxon>
        <taxon>Actinomycetes</taxon>
        <taxon>Propionibacteriales</taxon>
        <taxon>Kribbellaceae</taxon>
        <taxon>Kribbella</taxon>
    </lineage>
</organism>
<dbReference type="OrthoDB" id="3394166at2"/>
<feature type="region of interest" description="Disordered" evidence="1">
    <location>
        <begin position="24"/>
        <end position="61"/>
    </location>
</feature>
<evidence type="ECO:0000313" key="3">
    <source>
        <dbReference type="EMBL" id="TCC43191.1"/>
    </source>
</evidence>
<evidence type="ECO:0000256" key="1">
    <source>
        <dbReference type="SAM" id="MobiDB-lite"/>
    </source>
</evidence>
<dbReference type="InterPro" id="IPR011047">
    <property type="entry name" value="Quinoprotein_ADH-like_sf"/>
</dbReference>
<dbReference type="SUPFAM" id="SSF50998">
    <property type="entry name" value="Quinoprotein alcohol dehydrogenase-like"/>
    <property type="match status" value="1"/>
</dbReference>
<evidence type="ECO:0000313" key="4">
    <source>
        <dbReference type="Proteomes" id="UP000292695"/>
    </source>
</evidence>
<comment type="caution">
    <text evidence="3">The sequence shown here is derived from an EMBL/GenBank/DDBJ whole genome shotgun (WGS) entry which is preliminary data.</text>
</comment>
<feature type="signal peptide" evidence="2">
    <location>
        <begin position="1"/>
        <end position="19"/>
    </location>
</feature>
<feature type="compositionally biased region" description="Low complexity" evidence="1">
    <location>
        <begin position="416"/>
        <end position="449"/>
    </location>
</feature>
<feature type="chain" id="PRO_5039510056" evidence="2">
    <location>
        <begin position="20"/>
        <end position="504"/>
    </location>
</feature>
<dbReference type="PROSITE" id="PS51257">
    <property type="entry name" value="PROKAR_LIPOPROTEIN"/>
    <property type="match status" value="1"/>
</dbReference>
<dbReference type="Proteomes" id="UP000292695">
    <property type="component" value="Unassembled WGS sequence"/>
</dbReference>
<dbReference type="RefSeq" id="WP_131283933.1">
    <property type="nucleotide sequence ID" value="NZ_SJKA01000001.1"/>
</dbReference>
<dbReference type="AlphaFoldDB" id="A0A4R0J9F8"/>